<protein>
    <submittedName>
        <fullName evidence="4">Uncharacterized protein LOC108569369</fullName>
    </submittedName>
</protein>
<feature type="compositionally biased region" description="Basic residues" evidence="1">
    <location>
        <begin position="89"/>
        <end position="130"/>
    </location>
</feature>
<accession>A0ABM1NHS8</accession>
<sequence length="144" mass="16454">MKVLLYVLVIVAHVGCFVSAASLSGTLPFIVGGDFEFPNNYDDFIAFIESILTQCDKSVKNEDESETTTEIEKIGPSEPTTVIVDRMVHKLMKHANKEHHKSKQHSAHKNTKHHGKSKNHEKNNKHHEKSKNHERNNNKDEKHH</sequence>
<organism evidence="3 4">
    <name type="scientific">Nicrophorus vespilloides</name>
    <name type="common">Boreal carrion beetle</name>
    <dbReference type="NCBI Taxonomy" id="110193"/>
    <lineage>
        <taxon>Eukaryota</taxon>
        <taxon>Metazoa</taxon>
        <taxon>Ecdysozoa</taxon>
        <taxon>Arthropoda</taxon>
        <taxon>Hexapoda</taxon>
        <taxon>Insecta</taxon>
        <taxon>Pterygota</taxon>
        <taxon>Neoptera</taxon>
        <taxon>Endopterygota</taxon>
        <taxon>Coleoptera</taxon>
        <taxon>Polyphaga</taxon>
        <taxon>Staphyliniformia</taxon>
        <taxon>Silphidae</taxon>
        <taxon>Nicrophorinae</taxon>
        <taxon>Nicrophorus</taxon>
    </lineage>
</organism>
<dbReference type="RefSeq" id="XP_017786378.1">
    <property type="nucleotide sequence ID" value="XM_017930889.1"/>
</dbReference>
<evidence type="ECO:0000256" key="2">
    <source>
        <dbReference type="SAM" id="SignalP"/>
    </source>
</evidence>
<feature type="region of interest" description="Disordered" evidence="1">
    <location>
        <begin position="59"/>
        <end position="144"/>
    </location>
</feature>
<evidence type="ECO:0000313" key="3">
    <source>
        <dbReference type="Proteomes" id="UP000695000"/>
    </source>
</evidence>
<gene>
    <name evidence="4" type="primary">LOC108569369</name>
</gene>
<evidence type="ECO:0000313" key="4">
    <source>
        <dbReference type="RefSeq" id="XP_017786378.1"/>
    </source>
</evidence>
<evidence type="ECO:0000256" key="1">
    <source>
        <dbReference type="SAM" id="MobiDB-lite"/>
    </source>
</evidence>
<dbReference type="GeneID" id="108569369"/>
<feature type="signal peptide" evidence="2">
    <location>
        <begin position="1"/>
        <end position="20"/>
    </location>
</feature>
<name>A0ABM1NHS8_NICVS</name>
<dbReference type="Proteomes" id="UP000695000">
    <property type="component" value="Unplaced"/>
</dbReference>
<proteinExistence type="predicted"/>
<feature type="compositionally biased region" description="Basic and acidic residues" evidence="1">
    <location>
        <begin position="131"/>
        <end position="144"/>
    </location>
</feature>
<keyword evidence="2" id="KW-0732">Signal</keyword>
<feature type="chain" id="PRO_5046417341" evidence="2">
    <location>
        <begin position="21"/>
        <end position="144"/>
    </location>
</feature>
<reference evidence="4" key="1">
    <citation type="submission" date="2025-08" db="UniProtKB">
        <authorList>
            <consortium name="RefSeq"/>
        </authorList>
    </citation>
    <scope>IDENTIFICATION</scope>
    <source>
        <tissue evidence="4">Whole Larva</tissue>
    </source>
</reference>
<keyword evidence="3" id="KW-1185">Reference proteome</keyword>